<evidence type="ECO:0000313" key="3">
    <source>
        <dbReference type="Proteomes" id="UP001233999"/>
    </source>
</evidence>
<protein>
    <submittedName>
        <fullName evidence="2">Uncharacterized protein</fullName>
    </submittedName>
</protein>
<proteinExistence type="predicted"/>
<name>A0AAD7Z4G0_DIPPU</name>
<reference evidence="2" key="2">
    <citation type="submission" date="2023-05" db="EMBL/GenBank/DDBJ databases">
        <authorList>
            <person name="Fouks B."/>
        </authorList>
    </citation>
    <scope>NUCLEOTIDE SEQUENCE</scope>
    <source>
        <strain evidence="2">Stay&amp;Tobe</strain>
        <tissue evidence="2">Testes</tissue>
    </source>
</reference>
<dbReference type="AlphaFoldDB" id="A0AAD7Z4G0"/>
<accession>A0AAD7Z4G0</accession>
<dbReference type="EMBL" id="JASPKZ010010696">
    <property type="protein sequence ID" value="KAJ9573542.1"/>
    <property type="molecule type" value="Genomic_DNA"/>
</dbReference>
<comment type="caution">
    <text evidence="2">The sequence shown here is derived from an EMBL/GenBank/DDBJ whole genome shotgun (WGS) entry which is preliminary data.</text>
</comment>
<evidence type="ECO:0000256" key="1">
    <source>
        <dbReference type="SAM" id="SignalP"/>
    </source>
</evidence>
<feature type="signal peptide" evidence="1">
    <location>
        <begin position="1"/>
        <end position="18"/>
    </location>
</feature>
<keyword evidence="1" id="KW-0732">Signal</keyword>
<dbReference type="Proteomes" id="UP001233999">
    <property type="component" value="Unassembled WGS sequence"/>
</dbReference>
<feature type="chain" id="PRO_5042152342" evidence="1">
    <location>
        <begin position="19"/>
        <end position="224"/>
    </location>
</feature>
<keyword evidence="3" id="KW-1185">Reference proteome</keyword>
<evidence type="ECO:0000313" key="2">
    <source>
        <dbReference type="EMBL" id="KAJ9573542.1"/>
    </source>
</evidence>
<sequence>MYKNIILFVFCTYQIVSGQVAEYVQTSDTDLLASVNGFQMLIGTQMAELTKNVSEEIKHMEAQVDEWTAYLEQYVDSITEKNISICLTNVSFTDKLSSAEYTFQELSLKTRNSLFPVYQDVMQIFTQLENYTAMTRQLIEDCNSKESVEEVTNCLIAVIPQLTEMRNQITSAFSEKEETYLEEYNIAYETLQNAIKNADSDLTDYYTATVDVFFQCVFSINANE</sequence>
<gene>
    <name evidence="2" type="ORF">L9F63_009106</name>
</gene>
<reference evidence="2" key="1">
    <citation type="journal article" date="2023" name="IScience">
        <title>Live-bearing cockroach genome reveals convergent evolutionary mechanisms linked to viviparity in insects and beyond.</title>
        <authorList>
            <person name="Fouks B."/>
            <person name="Harrison M.C."/>
            <person name="Mikhailova A.A."/>
            <person name="Marchal E."/>
            <person name="English S."/>
            <person name="Carruthers M."/>
            <person name="Jennings E.C."/>
            <person name="Chiamaka E.L."/>
            <person name="Frigard R.A."/>
            <person name="Pippel M."/>
            <person name="Attardo G.M."/>
            <person name="Benoit J.B."/>
            <person name="Bornberg-Bauer E."/>
            <person name="Tobe S.S."/>
        </authorList>
    </citation>
    <scope>NUCLEOTIDE SEQUENCE</scope>
    <source>
        <strain evidence="2">Stay&amp;Tobe</strain>
    </source>
</reference>
<organism evidence="2 3">
    <name type="scientific">Diploptera punctata</name>
    <name type="common">Pacific beetle cockroach</name>
    <dbReference type="NCBI Taxonomy" id="6984"/>
    <lineage>
        <taxon>Eukaryota</taxon>
        <taxon>Metazoa</taxon>
        <taxon>Ecdysozoa</taxon>
        <taxon>Arthropoda</taxon>
        <taxon>Hexapoda</taxon>
        <taxon>Insecta</taxon>
        <taxon>Pterygota</taxon>
        <taxon>Neoptera</taxon>
        <taxon>Polyneoptera</taxon>
        <taxon>Dictyoptera</taxon>
        <taxon>Blattodea</taxon>
        <taxon>Blaberoidea</taxon>
        <taxon>Blaberidae</taxon>
        <taxon>Diplopterinae</taxon>
        <taxon>Diploptera</taxon>
    </lineage>
</organism>